<keyword evidence="1" id="KW-0732">Signal</keyword>
<dbReference type="PANTHER" id="PTHR35936">
    <property type="entry name" value="MEMBRANE-BOUND LYTIC MUREIN TRANSGLYCOSYLASE F"/>
    <property type="match status" value="1"/>
</dbReference>
<dbReference type="Proteomes" id="UP000337189">
    <property type="component" value="Unassembled WGS sequence"/>
</dbReference>
<accession>A0A5E4YJA5</accession>
<organism evidence="3 4">
    <name type="scientific">Pandoraea communis</name>
    <dbReference type="NCBI Taxonomy" id="2508297"/>
    <lineage>
        <taxon>Bacteria</taxon>
        <taxon>Pseudomonadati</taxon>
        <taxon>Pseudomonadota</taxon>
        <taxon>Betaproteobacteria</taxon>
        <taxon>Burkholderiales</taxon>
        <taxon>Burkholderiaceae</taxon>
        <taxon>Pandoraea</taxon>
    </lineage>
</organism>
<dbReference type="Pfam" id="PF00497">
    <property type="entry name" value="SBP_bac_3"/>
    <property type="match status" value="1"/>
</dbReference>
<feature type="domain" description="Solute-binding protein family 3/N-terminal" evidence="2">
    <location>
        <begin position="2"/>
        <end position="229"/>
    </location>
</feature>
<evidence type="ECO:0000256" key="1">
    <source>
        <dbReference type="ARBA" id="ARBA00022729"/>
    </source>
</evidence>
<dbReference type="AlphaFoldDB" id="A0A5E4YJA5"/>
<dbReference type="InterPro" id="IPR001638">
    <property type="entry name" value="Solute-binding_3/MltF_N"/>
</dbReference>
<sequence>MKVRVAYIEEPPFYWTGSDNRATGADIELADVTLRTIGASDVEFVLTMFEELLAGVQDGRWDMTVPLFVSAERARSVAFSLPVWALSDGFVVRHGNPKALTRYESVAARSDAILGLVAGTVQRDTAMSAGVPDKRIVTFKRQSDAVAALLAGEIDTYAATALGNREIVAAHRELEAVAHEAAASDSAPVGAFSFKRDNQTLLNAVNGQLRQYLGSADHRTRMAKHGITKTEIDSIVNRTAE</sequence>
<dbReference type="Gene3D" id="3.40.190.10">
    <property type="entry name" value="Periplasmic binding protein-like II"/>
    <property type="match status" value="2"/>
</dbReference>
<evidence type="ECO:0000313" key="3">
    <source>
        <dbReference type="EMBL" id="VVE48510.1"/>
    </source>
</evidence>
<proteinExistence type="predicted"/>
<dbReference type="PANTHER" id="PTHR35936:SF17">
    <property type="entry name" value="ARGININE-BINDING EXTRACELLULAR PROTEIN ARTP"/>
    <property type="match status" value="1"/>
</dbReference>
<name>A0A5E4YJA5_9BURK</name>
<dbReference type="OrthoDB" id="9768183at2"/>
<evidence type="ECO:0000313" key="4">
    <source>
        <dbReference type="Proteomes" id="UP000337189"/>
    </source>
</evidence>
<reference evidence="3 4" key="1">
    <citation type="submission" date="2019-08" db="EMBL/GenBank/DDBJ databases">
        <authorList>
            <person name="Peeters C."/>
        </authorList>
    </citation>
    <scope>NUCLEOTIDE SEQUENCE [LARGE SCALE GENOMIC DNA]</scope>
    <source>
        <strain evidence="3 4">LMG 31110</strain>
    </source>
</reference>
<evidence type="ECO:0000259" key="2">
    <source>
        <dbReference type="SMART" id="SM00062"/>
    </source>
</evidence>
<dbReference type="SUPFAM" id="SSF53850">
    <property type="entry name" value="Periplasmic binding protein-like II"/>
    <property type="match status" value="1"/>
</dbReference>
<dbReference type="RefSeq" id="WP_150691469.1">
    <property type="nucleotide sequence ID" value="NZ_CABPSJ010000007.1"/>
</dbReference>
<dbReference type="EMBL" id="CABPSJ010000007">
    <property type="protein sequence ID" value="VVE48510.1"/>
    <property type="molecule type" value="Genomic_DNA"/>
</dbReference>
<gene>
    <name evidence="3" type="ORF">PCO31110_04609</name>
</gene>
<dbReference type="SMART" id="SM00062">
    <property type="entry name" value="PBPb"/>
    <property type="match status" value="1"/>
</dbReference>
<protein>
    <submittedName>
        <fullName evidence="3">Chain amino acid ABC transporter substrate binding protein</fullName>
    </submittedName>
</protein>